<keyword evidence="3" id="KW-1185">Reference proteome</keyword>
<dbReference type="GO" id="GO:0070988">
    <property type="term" value="P:demethylation"/>
    <property type="evidence" value="ECO:0007669"/>
    <property type="project" value="InterPro"/>
</dbReference>
<protein>
    <submittedName>
        <fullName evidence="2">2OG-Fe(II) oxygenase</fullName>
    </submittedName>
</protein>
<accession>A0A1W6Z7T7</accession>
<evidence type="ECO:0000313" key="2">
    <source>
        <dbReference type="EMBL" id="ARP93377.1"/>
    </source>
</evidence>
<proteinExistence type="predicted"/>
<dbReference type="PROSITE" id="PS51471">
    <property type="entry name" value="FE2OG_OXY"/>
    <property type="match status" value="1"/>
</dbReference>
<dbReference type="InterPro" id="IPR005123">
    <property type="entry name" value="Oxoglu/Fe-dep_dioxygenase_dom"/>
</dbReference>
<dbReference type="Pfam" id="PF13532">
    <property type="entry name" value="2OG-FeII_Oxy_2"/>
    <property type="match status" value="1"/>
</dbReference>
<reference evidence="2 3" key="1">
    <citation type="submission" date="2017-05" db="EMBL/GenBank/DDBJ databases">
        <title>Complete and WGS of Bordetella genogroups.</title>
        <authorList>
            <person name="Spilker T."/>
            <person name="LiPuma J."/>
        </authorList>
    </citation>
    <scope>NUCLEOTIDE SEQUENCE [LARGE SCALE GENOMIC DNA]</scope>
    <source>
        <strain evidence="2 3">AU7206</strain>
    </source>
</reference>
<dbReference type="PANTHER" id="PTHR12463:SF1">
    <property type="entry name" value="2-OXOGLUTARATE AND FE-DEPENDENT OXYGENASE FAMILY PROTEIN"/>
    <property type="match status" value="1"/>
</dbReference>
<dbReference type="Proteomes" id="UP000194161">
    <property type="component" value="Chromosome"/>
</dbReference>
<feature type="domain" description="Fe2OG dioxygenase" evidence="1">
    <location>
        <begin position="97"/>
        <end position="194"/>
    </location>
</feature>
<organism evidence="2 3">
    <name type="scientific">Bordetella genomosp. 13</name>
    <dbReference type="NCBI Taxonomy" id="463040"/>
    <lineage>
        <taxon>Bacteria</taxon>
        <taxon>Pseudomonadati</taxon>
        <taxon>Pseudomonadota</taxon>
        <taxon>Betaproteobacteria</taxon>
        <taxon>Burkholderiales</taxon>
        <taxon>Alcaligenaceae</taxon>
        <taxon>Bordetella</taxon>
    </lineage>
</organism>
<dbReference type="GO" id="GO:0016491">
    <property type="term" value="F:oxidoreductase activity"/>
    <property type="evidence" value="ECO:0007669"/>
    <property type="project" value="TreeGrafter"/>
</dbReference>
<dbReference type="SUPFAM" id="SSF51197">
    <property type="entry name" value="Clavaminate synthase-like"/>
    <property type="match status" value="1"/>
</dbReference>
<dbReference type="InterPro" id="IPR037151">
    <property type="entry name" value="AlkB-like_sf"/>
</dbReference>
<name>A0A1W6Z7T7_9BORD</name>
<dbReference type="GO" id="GO:0032451">
    <property type="term" value="F:demethylase activity"/>
    <property type="evidence" value="ECO:0007669"/>
    <property type="project" value="TreeGrafter"/>
</dbReference>
<evidence type="ECO:0000259" key="1">
    <source>
        <dbReference type="PROSITE" id="PS51471"/>
    </source>
</evidence>
<dbReference type="RefSeq" id="WP_086077216.1">
    <property type="nucleotide sequence ID" value="NZ_CP021111.1"/>
</dbReference>
<dbReference type="KEGG" id="bgm:CAL15_02655"/>
<dbReference type="PANTHER" id="PTHR12463">
    <property type="entry name" value="OXYGENASE-RELATED"/>
    <property type="match status" value="1"/>
</dbReference>
<sequence>MTTIQGSLFEEGPFDASIPGLVYQPGFLSAAEESELLEIIATLPLRAARYKGYLARRRVASFGGSYDFDANRLLPAAELDTRLEPLRARVAAWLGTPPERLQHALVAEYAPGTPLGWHRDVPDFEMIVGVSLGGAATLRFRPYPYDPGLRNRMMRLEVAPRSIYRLEAEARWNWQHSVEPTRELRWSITFRTRAPRDRSRRG</sequence>
<evidence type="ECO:0000313" key="3">
    <source>
        <dbReference type="Proteomes" id="UP000194161"/>
    </source>
</evidence>
<dbReference type="Gene3D" id="2.60.120.590">
    <property type="entry name" value="Alpha-ketoglutarate-dependent dioxygenase AlkB-like"/>
    <property type="match status" value="1"/>
</dbReference>
<dbReference type="STRING" id="463040.CAL15_02655"/>
<gene>
    <name evidence="2" type="ORF">CAL15_02655</name>
</gene>
<dbReference type="InterPro" id="IPR027450">
    <property type="entry name" value="AlkB-like"/>
</dbReference>
<dbReference type="AlphaFoldDB" id="A0A1W6Z7T7"/>
<dbReference type="EMBL" id="CP021111">
    <property type="protein sequence ID" value="ARP93377.1"/>
    <property type="molecule type" value="Genomic_DNA"/>
</dbReference>
<dbReference type="OrthoDB" id="278699at2"/>
<dbReference type="InterPro" id="IPR032857">
    <property type="entry name" value="ALKBH4"/>
</dbReference>